<dbReference type="Proteomes" id="UP001430953">
    <property type="component" value="Unassembled WGS sequence"/>
</dbReference>
<dbReference type="PANTHER" id="PTHR23313:SF0">
    <property type="entry name" value="TESTIS-EXPRESSED PROTEIN 9"/>
    <property type="match status" value="1"/>
</dbReference>
<evidence type="ECO:0000256" key="1">
    <source>
        <dbReference type="SAM" id="Coils"/>
    </source>
</evidence>
<accession>A0AAW2EVN7</accession>
<feature type="coiled-coil region" evidence="1">
    <location>
        <begin position="129"/>
        <end position="254"/>
    </location>
</feature>
<proteinExistence type="predicted"/>
<keyword evidence="1" id="KW-0175">Coiled coil</keyword>
<dbReference type="AlphaFoldDB" id="A0AAW2EVN7"/>
<gene>
    <name evidence="2" type="ORF">PUN28_016293</name>
</gene>
<name>A0AAW2EVN7_9HYME</name>
<organism evidence="2 3">
    <name type="scientific">Cardiocondyla obscurior</name>
    <dbReference type="NCBI Taxonomy" id="286306"/>
    <lineage>
        <taxon>Eukaryota</taxon>
        <taxon>Metazoa</taxon>
        <taxon>Ecdysozoa</taxon>
        <taxon>Arthropoda</taxon>
        <taxon>Hexapoda</taxon>
        <taxon>Insecta</taxon>
        <taxon>Pterygota</taxon>
        <taxon>Neoptera</taxon>
        <taxon>Endopterygota</taxon>
        <taxon>Hymenoptera</taxon>
        <taxon>Apocrita</taxon>
        <taxon>Aculeata</taxon>
        <taxon>Formicoidea</taxon>
        <taxon>Formicidae</taxon>
        <taxon>Myrmicinae</taxon>
        <taxon>Cardiocondyla</taxon>
    </lineage>
</organism>
<keyword evidence="3" id="KW-1185">Reference proteome</keyword>
<evidence type="ECO:0000313" key="2">
    <source>
        <dbReference type="EMBL" id="KAL0106481.1"/>
    </source>
</evidence>
<sequence length="304" mass="35156">MSDDLLAKEKEFHRLNRDLKLRTRDVMKAVDSIIHENIFDTASRSLSNLQDVKNADLEEGALSVDNQLRISSVKISEAPVKCTNDNECSKRDNTVGSKAVITLLKGKIDMLYKKLETMQLEYNDKCDYCEELEAEKKKLEGTQIKLHHQVETLNDTITKLENVNSDTLSNYQTLNNENVNLKKDLESFKKEIRTLNQQSNNLDIRLNRSLENNEKLRSALKCSQIEEKELRNQIRKLQDDKKLAVKSLEKQRSELVQAFKKQTLLVDNLKKQNIHLMANGQLSLTKEDFIKLLEWKPQKIVDAS</sequence>
<dbReference type="PANTHER" id="PTHR23313">
    <property type="entry name" value="TSEC1-RELATED"/>
    <property type="match status" value="1"/>
</dbReference>
<dbReference type="EMBL" id="JADYXP020000018">
    <property type="protein sequence ID" value="KAL0106481.1"/>
    <property type="molecule type" value="Genomic_DNA"/>
</dbReference>
<comment type="caution">
    <text evidence="2">The sequence shown here is derived from an EMBL/GenBank/DDBJ whole genome shotgun (WGS) entry which is preliminary data.</text>
</comment>
<evidence type="ECO:0000313" key="3">
    <source>
        <dbReference type="Proteomes" id="UP001430953"/>
    </source>
</evidence>
<evidence type="ECO:0008006" key="4">
    <source>
        <dbReference type="Google" id="ProtNLM"/>
    </source>
</evidence>
<dbReference type="Gene3D" id="1.10.287.1490">
    <property type="match status" value="1"/>
</dbReference>
<protein>
    <recommendedName>
        <fullName evidence="4">Testis-expressed sequence 9 protein</fullName>
    </recommendedName>
</protein>
<reference evidence="2 3" key="1">
    <citation type="submission" date="2023-03" db="EMBL/GenBank/DDBJ databases">
        <title>High recombination rates correlate with genetic variation in Cardiocondyla obscurior ants.</title>
        <authorList>
            <person name="Errbii M."/>
        </authorList>
    </citation>
    <scope>NUCLEOTIDE SEQUENCE [LARGE SCALE GENOMIC DNA]</scope>
    <source>
        <strain evidence="2">Alpha-2009</strain>
        <tissue evidence="2">Whole body</tissue>
    </source>
</reference>